<dbReference type="PANTHER" id="PTHR47185:SF1">
    <property type="entry name" value="PX DOMAIN-CONTAINING PROTEIN YPR097W"/>
    <property type="match status" value="1"/>
</dbReference>
<feature type="compositionally biased region" description="Basic and acidic residues" evidence="6">
    <location>
        <begin position="525"/>
        <end position="561"/>
    </location>
</feature>
<dbReference type="GO" id="GO:0035091">
    <property type="term" value="F:phosphatidylinositol binding"/>
    <property type="evidence" value="ECO:0007669"/>
    <property type="project" value="TreeGrafter"/>
</dbReference>
<evidence type="ECO:0000259" key="7">
    <source>
        <dbReference type="Pfam" id="PF00155"/>
    </source>
</evidence>
<protein>
    <recommendedName>
        <fullName evidence="12">Aminotransferase class I/classII domain-containing protein</fullName>
    </recommendedName>
</protein>
<gene>
    <name evidence="10" type="ORF">MEQU1_000624</name>
</gene>
<keyword evidence="5" id="KW-0663">Pyridoxal phosphate</keyword>
<evidence type="ECO:0000256" key="1">
    <source>
        <dbReference type="ARBA" id="ARBA00001933"/>
    </source>
</evidence>
<comment type="cofactor">
    <cofactor evidence="1">
        <name>pyridoxal 5'-phosphate</name>
        <dbReference type="ChEBI" id="CHEBI:597326"/>
    </cofactor>
</comment>
<keyword evidence="11" id="KW-1185">Reference proteome</keyword>
<evidence type="ECO:0000256" key="4">
    <source>
        <dbReference type="ARBA" id="ARBA00022679"/>
    </source>
</evidence>
<dbReference type="Pfam" id="PF00155">
    <property type="entry name" value="Aminotran_1_2"/>
    <property type="match status" value="1"/>
</dbReference>
<reference evidence="10" key="1">
    <citation type="submission" date="2023-03" db="EMBL/GenBank/DDBJ databases">
        <title>Mating type loci evolution in Malassezia.</title>
        <authorList>
            <person name="Coelho M.A."/>
        </authorList>
    </citation>
    <scope>NUCLEOTIDE SEQUENCE</scope>
    <source>
        <strain evidence="10">CBS 12830</strain>
    </source>
</reference>
<feature type="domain" description="PX" evidence="8">
    <location>
        <begin position="903"/>
        <end position="1221"/>
    </location>
</feature>
<keyword evidence="3" id="KW-0032">Aminotransferase</keyword>
<dbReference type="GO" id="GO:0008483">
    <property type="term" value="F:transaminase activity"/>
    <property type="evidence" value="ECO:0007669"/>
    <property type="project" value="UniProtKB-KW"/>
</dbReference>
<dbReference type="InterPro" id="IPR015424">
    <property type="entry name" value="PyrdxlP-dep_Trfase"/>
</dbReference>
<dbReference type="FunFam" id="3.40.640.10:FF:000024">
    <property type="entry name" value="Kynurenine--oxoglutarate transaminase 3"/>
    <property type="match status" value="1"/>
</dbReference>
<keyword evidence="4" id="KW-0808">Transferase</keyword>
<feature type="domain" description="PX-associated" evidence="9">
    <location>
        <begin position="658"/>
        <end position="800"/>
    </location>
</feature>
<proteinExistence type="inferred from homology"/>
<dbReference type="InterPro" id="IPR004839">
    <property type="entry name" value="Aminotransferase_I/II_large"/>
</dbReference>
<organism evidence="10 11">
    <name type="scientific">Malassezia equina</name>
    <dbReference type="NCBI Taxonomy" id="1381935"/>
    <lineage>
        <taxon>Eukaryota</taxon>
        <taxon>Fungi</taxon>
        <taxon>Dikarya</taxon>
        <taxon>Basidiomycota</taxon>
        <taxon>Ustilaginomycotina</taxon>
        <taxon>Malasseziomycetes</taxon>
        <taxon>Malasseziales</taxon>
        <taxon>Malasseziaceae</taxon>
        <taxon>Malassezia</taxon>
    </lineage>
</organism>
<evidence type="ECO:0000259" key="8">
    <source>
        <dbReference type="Pfam" id="PF12825"/>
    </source>
</evidence>
<feature type="region of interest" description="Disordered" evidence="6">
    <location>
        <begin position="459"/>
        <end position="496"/>
    </location>
</feature>
<dbReference type="Pfam" id="PF12825">
    <property type="entry name" value="DUF3818"/>
    <property type="match status" value="1"/>
</dbReference>
<dbReference type="SUPFAM" id="SSF53383">
    <property type="entry name" value="PLP-dependent transferases"/>
    <property type="match status" value="1"/>
</dbReference>
<dbReference type="GO" id="GO:0030170">
    <property type="term" value="F:pyridoxal phosphate binding"/>
    <property type="evidence" value="ECO:0007669"/>
    <property type="project" value="InterPro"/>
</dbReference>
<evidence type="ECO:0000256" key="5">
    <source>
        <dbReference type="ARBA" id="ARBA00022898"/>
    </source>
</evidence>
<dbReference type="InterPro" id="IPR015422">
    <property type="entry name" value="PyrdxlP-dep_Trfase_small"/>
</dbReference>
<dbReference type="InterPro" id="IPR024555">
    <property type="entry name" value="PX-associated"/>
</dbReference>
<evidence type="ECO:0000256" key="3">
    <source>
        <dbReference type="ARBA" id="ARBA00022576"/>
    </source>
</evidence>
<feature type="region of interest" description="Disordered" evidence="6">
    <location>
        <begin position="573"/>
        <end position="606"/>
    </location>
</feature>
<feature type="domain" description="Aminotransferase class I/classII large" evidence="7">
    <location>
        <begin position="124"/>
        <end position="448"/>
    </location>
</feature>
<dbReference type="Gene3D" id="3.90.1150.10">
    <property type="entry name" value="Aspartate Aminotransferase, domain 1"/>
    <property type="match status" value="1"/>
</dbReference>
<dbReference type="InterPro" id="IPR024554">
    <property type="entry name" value="LEC1-like_C"/>
</dbReference>
<dbReference type="PANTHER" id="PTHR47185">
    <property type="entry name" value="PX DOMAIN-CONTAINING PROTEIN YPR097W"/>
    <property type="match status" value="1"/>
</dbReference>
<name>A0AAF0EBD7_9BASI</name>
<sequence length="1455" mass="164566">MAQKPTRFLSQPATRMHAELNRGTDVWTFFNQGVFPTAVNLGQGFMNWQPPSFLLDRLLEECKERVDLHHYSPARGRPRLLKALSDTYSASFHKPQSGNTDMFDGKVSLDATGLPAQRPKSDEKLDPMSEIVVTPGANEAMYSAAAAFLEEGDEVILLEPFFDQYVCEATFNGGVPVYVPMRPPTSGKRVVSANEWEFDWDLLERKMASPRAKLMFLNTPYNPIGKVCSLAELQRLAALCIKYDILVIADEVYDCLTYDGQEHIRLASISGMWERTITIGSAGKSFACTGWRVGWAIGPKHLITPTMTAHLRITFTTNSMASEGAALGLELAQQENFFEKQRQEYAARREELLTALDQLGLPYTVPHGSYFVLVDATSIRLPDDFDMPGEVRMKARDYHICWFIGQLCDVIVLPATAFYAEEDAKVGERFIRFAFCKDNQLGEAARRLEKEDDRRLIPSTEAAMPPQPAFQISQSSWSVPREEPAAPASIDVPTSAGGASSARFFALIALGKWASRGHTAPQEDDAQKKLDAMQKKLEAQQRKDELAQKKREETARKKQEAMIRKEALEKKREELAQQRKRAALLKQQQRDADKERRQKARLESKEEALRAKQAKANEALLLAETQQRQRELAEMDRKQRRLLSITPFQQRHPVLEHNLLTPLQRHMLLKVLVMMQMQQEWLALGTPGTIGLYGFPFTTSTPSAPSSGWPSKLFRKQSMELPPAPPVPSEEPLILRHLFQVHVRQLPGLCHAPLEYWQKRIQSIMEAFVNSNLSTSKERGEMVLTHLLSLIATQYLGLFFARGVGVRGQHELRGPGIGEPGTEKWGVGKGWGAGTVKRGLARPYVLTKKDHALIDSLFTDDDLPIWKEAGQESERIQSDWNAFKETIIEQETGLEDMVAYLSVSHVGNLPVELQNAEEWVRMHVASVLRWLFVVSPAADGLFHFVRVAHMLFPYWAVRQALMVTNAQTMVQLLISILLAQPAGVDSLFQRIVSHSIGKEASTIQKEQIDPLYQEISEPMLVQKVEAYMRQRTAEETIKMQAESERQGGDILTTILLSIQAPQLDEAMQDHVLAMQSAFAASPYRTNLELALPASMRKDPNTNVSIPAWEASGPIQTQARTFALLKLLLRAMLAKHDRVCLAKLLSSSLFVGFLKESLTNVFYDGLRQVSKAADLGGRLGDLQKMLDDMIDMRKSTDNSEERWMAWATKHHEFLYFFVHEMAPVLGPIWEWCQAGLDFLSLSTSDPQHPDDRRAQDIEVNLDEMLQDKRLTDEDVDHILQELDALIHYSRWAKIRREIEYRCMFVQAQMRSDADLSDRIGPSDDMSKAVQDAQKLFHELLDEEQVNADVGHCDDVRGSERDQLPWAFFDVPDPLGQSLRAEPPSDQYRIHEPHALLPGPSLAYTRKLQPLFRELLVAELPDWLDQEINGPPKAPPKQLAAVTKQLLRQTRTHTDNS</sequence>
<dbReference type="Gene3D" id="3.40.640.10">
    <property type="entry name" value="Type I PLP-dependent aspartate aminotransferase-like (Major domain)"/>
    <property type="match status" value="1"/>
</dbReference>
<evidence type="ECO:0000256" key="2">
    <source>
        <dbReference type="ARBA" id="ARBA00007441"/>
    </source>
</evidence>
<feature type="region of interest" description="Disordered" evidence="6">
    <location>
        <begin position="516"/>
        <end position="561"/>
    </location>
</feature>
<evidence type="ECO:0008006" key="12">
    <source>
        <dbReference type="Google" id="ProtNLM"/>
    </source>
</evidence>
<evidence type="ECO:0000256" key="6">
    <source>
        <dbReference type="SAM" id="MobiDB-lite"/>
    </source>
</evidence>
<dbReference type="Proteomes" id="UP001214415">
    <property type="component" value="Chromosome 1"/>
</dbReference>
<comment type="similarity">
    <text evidence="2">Belongs to the class-I pyridoxal-phosphate-dependent aminotransferase family.</text>
</comment>
<dbReference type="InterPro" id="IPR015421">
    <property type="entry name" value="PyrdxlP-dep_Trfase_major"/>
</dbReference>
<dbReference type="EMBL" id="CP119900">
    <property type="protein sequence ID" value="WFD21964.1"/>
    <property type="molecule type" value="Genomic_DNA"/>
</dbReference>
<feature type="compositionally biased region" description="Basic and acidic residues" evidence="6">
    <location>
        <begin position="588"/>
        <end position="606"/>
    </location>
</feature>
<dbReference type="CDD" id="cd00609">
    <property type="entry name" value="AAT_like"/>
    <property type="match status" value="1"/>
</dbReference>
<evidence type="ECO:0000313" key="11">
    <source>
        <dbReference type="Proteomes" id="UP001214415"/>
    </source>
</evidence>
<evidence type="ECO:0000313" key="10">
    <source>
        <dbReference type="EMBL" id="WFD21964.1"/>
    </source>
</evidence>
<dbReference type="Pfam" id="PF12828">
    <property type="entry name" value="PXB"/>
    <property type="match status" value="1"/>
</dbReference>
<dbReference type="InterPro" id="IPR047168">
    <property type="entry name" value="LEC1-like"/>
</dbReference>
<evidence type="ECO:0000259" key="9">
    <source>
        <dbReference type="Pfam" id="PF12828"/>
    </source>
</evidence>
<accession>A0AAF0EBD7</accession>